<reference evidence="2" key="1">
    <citation type="journal article" date="2014" name="Int. J. Syst. Evol. Microbiol.">
        <title>Complete genome sequence of Corynebacterium casei LMG S-19264T (=DSM 44701T), isolated from a smear-ripened cheese.</title>
        <authorList>
            <consortium name="US DOE Joint Genome Institute (JGI-PGF)"/>
            <person name="Walter F."/>
            <person name="Albersmeier A."/>
            <person name="Kalinowski J."/>
            <person name="Ruckert C."/>
        </authorList>
    </citation>
    <scope>NUCLEOTIDE SEQUENCE</scope>
    <source>
        <strain evidence="2">CGMCC 1.3617</strain>
    </source>
</reference>
<dbReference type="EMBL" id="BMKW01000002">
    <property type="protein sequence ID" value="GGJ02891.1"/>
    <property type="molecule type" value="Genomic_DNA"/>
</dbReference>
<evidence type="ECO:0000259" key="1">
    <source>
        <dbReference type="Pfam" id="PF04248"/>
    </source>
</evidence>
<accession>A0A917K9P2</accession>
<evidence type="ECO:0000313" key="2">
    <source>
        <dbReference type="EMBL" id="GGJ02891.1"/>
    </source>
</evidence>
<gene>
    <name evidence="2" type="ORF">GCM10011320_07210</name>
</gene>
<dbReference type="PANTHER" id="PTHR34310">
    <property type="entry name" value="DUF427 DOMAIN PROTEIN (AFU_ORTHOLOGUE AFUA_3G02220)"/>
    <property type="match status" value="1"/>
</dbReference>
<proteinExistence type="predicted"/>
<feature type="domain" description="DUF427" evidence="1">
    <location>
        <begin position="24"/>
        <end position="115"/>
    </location>
</feature>
<dbReference type="InterPro" id="IPR007361">
    <property type="entry name" value="DUF427"/>
</dbReference>
<dbReference type="RefSeq" id="WP_188965574.1">
    <property type="nucleotide sequence ID" value="NZ_BMKW01000002.1"/>
</dbReference>
<dbReference type="Proteomes" id="UP000661507">
    <property type="component" value="Unassembled WGS sequence"/>
</dbReference>
<reference evidence="2" key="2">
    <citation type="submission" date="2020-09" db="EMBL/GenBank/DDBJ databases">
        <authorList>
            <person name="Sun Q."/>
            <person name="Zhou Y."/>
        </authorList>
    </citation>
    <scope>NUCLEOTIDE SEQUENCE</scope>
    <source>
        <strain evidence="2">CGMCC 1.3617</strain>
    </source>
</reference>
<protein>
    <recommendedName>
        <fullName evidence="1">DUF427 domain-containing protein</fullName>
    </recommendedName>
</protein>
<keyword evidence="3" id="KW-1185">Reference proteome</keyword>
<dbReference type="PANTHER" id="PTHR34310:SF9">
    <property type="entry name" value="BLR5716 PROTEIN"/>
    <property type="match status" value="1"/>
</dbReference>
<dbReference type="AlphaFoldDB" id="A0A917K9P2"/>
<dbReference type="InterPro" id="IPR038694">
    <property type="entry name" value="DUF427_sf"/>
</dbReference>
<organism evidence="2 3">
    <name type="scientific">Neoroseomonas lacus</name>
    <dbReference type="NCBI Taxonomy" id="287609"/>
    <lineage>
        <taxon>Bacteria</taxon>
        <taxon>Pseudomonadati</taxon>
        <taxon>Pseudomonadota</taxon>
        <taxon>Alphaproteobacteria</taxon>
        <taxon>Acetobacterales</taxon>
        <taxon>Acetobacteraceae</taxon>
        <taxon>Neoroseomonas</taxon>
    </lineage>
</organism>
<sequence>MTDRPIRLPNADHPISIAPASGRVAVRVGEVVIADSAAALTLCEARYPPVHYIPRGDVDMAQLEPSAHHTYCPYKGEASYFSVPLLGEKAANAVWSYEAPHDAMKAIEGYLAFYADRFSIEVV</sequence>
<name>A0A917K9P2_9PROT</name>
<dbReference type="Gene3D" id="2.170.150.40">
    <property type="entry name" value="Domain of unknown function (DUF427)"/>
    <property type="match status" value="1"/>
</dbReference>
<comment type="caution">
    <text evidence="2">The sequence shown here is derived from an EMBL/GenBank/DDBJ whole genome shotgun (WGS) entry which is preliminary data.</text>
</comment>
<dbReference type="Pfam" id="PF04248">
    <property type="entry name" value="NTP_transf_9"/>
    <property type="match status" value="1"/>
</dbReference>
<evidence type="ECO:0000313" key="3">
    <source>
        <dbReference type="Proteomes" id="UP000661507"/>
    </source>
</evidence>